<reference evidence="1" key="1">
    <citation type="submission" date="2021-05" db="EMBL/GenBank/DDBJ databases">
        <authorList>
            <person name="Pan Q."/>
            <person name="Jouanno E."/>
            <person name="Zahm M."/>
            <person name="Klopp C."/>
            <person name="Cabau C."/>
            <person name="Louis A."/>
            <person name="Berthelot C."/>
            <person name="Parey E."/>
            <person name="Roest Crollius H."/>
            <person name="Montfort J."/>
            <person name="Robinson-Rechavi M."/>
            <person name="Bouchez O."/>
            <person name="Lampietro C."/>
            <person name="Lopez Roques C."/>
            <person name="Donnadieu C."/>
            <person name="Postlethwait J."/>
            <person name="Bobe J."/>
            <person name="Dillon D."/>
            <person name="Chandos A."/>
            <person name="von Hippel F."/>
            <person name="Guiguen Y."/>
        </authorList>
    </citation>
    <scope>NUCLEOTIDE SEQUENCE</scope>
    <source>
        <strain evidence="1">YG-Jan2019</strain>
    </source>
</reference>
<sequence length="966" mass="104985">PPLSLSLSSLLLLSQSNTDCTQYESRRRIRSLSVERLFTRVRYTDIRTPSCHPVILRFIPERSTVIYFCPECPIALAPGAQGQRNTLDIGKTRVCKMEHVLSLILWLVSIGVSDARVVSLSPGPLVRVEGQPVSLRCDVTAYEGPREQDFEWSMTPDSKTVQVISTFDPSFPDSSLKARVASGDLTVVRLADNSVELRIQKVRSSDSAVFSCSTPSTDSVFSGTYEAEVTLKVIADTLNVTAQTPKPVVPEGSDITLFCSISHRLTDPTYLSVAWSLNKTAVLSTDVLSFGPEGAVSTSSGYAQRYADGGLRLDIRRNALFGLVIAKVTQGDAGTYVCTGMEWTHEAGGNWKSIVGKTVSIGPVAVTPAAQSLSVQAQSNTTLNMDETLTLTCLVAVANLASVALEVSWLMNGRSVVSLDRDGVVVDGSTSVGLERAGPGDFRLLVRGVREANQGEYSCRVRVWISRGGAGGGWYQAAEKISNPVRVVVGQIEPNFIVTLKPSSTPMVTGDPAELACRVNNVTHLPVAGRLGVVWEYAPLPGLSGDRPTATPSKLPIGSLDAQGNLQPGLPYQDRLNSGAITLTRVEPDTFKLRFLRVQENDKGEYTCSVTAWSPSSQRGMDKLAQRISPAVPVQWESKRPTLTAVAKRVREAKGGGVTFEMSCTAMQENLQDPGYSVLVQTQEKVDGVTRTVMSLSPDSVVQHGAATEPKRWDSLILTKTGPTEFSFRLAGVQLSDRGFYWCDLTSWTKQPGQAWTKGANTQSNKLQINFQETGPQFSVAIHSDTNTLDPWETAKLDCTLSVSGASPKTEDLAYEVRWYQTPLRGDDESTLLASVDRFGLIRKRARNGSSDVSLERSDANTYTLNIHATADGDSGDYYCRATPWYLSASTGIWTQGAELTSTRVFLAVRFAVWDSLKLPLLYGTVASVCVGLLSILLGLVCAHCCCRNTTHTPRSRNKLMELEMD</sequence>
<protein>
    <submittedName>
        <fullName evidence="1">Uncharacterized protein</fullName>
    </submittedName>
</protein>
<evidence type="ECO:0000313" key="2">
    <source>
        <dbReference type="Proteomes" id="UP001157502"/>
    </source>
</evidence>
<accession>A0ACC2GJC4</accession>
<comment type="caution">
    <text evidence="1">The sequence shown here is derived from an EMBL/GenBank/DDBJ whole genome shotgun (WGS) entry which is preliminary data.</text>
</comment>
<feature type="non-terminal residue" evidence="1">
    <location>
        <position position="1"/>
    </location>
</feature>
<dbReference type="Proteomes" id="UP001157502">
    <property type="component" value="Chromosome 12"/>
</dbReference>
<proteinExistence type="predicted"/>
<name>A0ACC2GJC4_DALPE</name>
<organism evidence="1 2">
    <name type="scientific">Dallia pectoralis</name>
    <name type="common">Alaska blackfish</name>
    <dbReference type="NCBI Taxonomy" id="75939"/>
    <lineage>
        <taxon>Eukaryota</taxon>
        <taxon>Metazoa</taxon>
        <taxon>Chordata</taxon>
        <taxon>Craniata</taxon>
        <taxon>Vertebrata</taxon>
        <taxon>Euteleostomi</taxon>
        <taxon>Actinopterygii</taxon>
        <taxon>Neopterygii</taxon>
        <taxon>Teleostei</taxon>
        <taxon>Protacanthopterygii</taxon>
        <taxon>Esociformes</taxon>
        <taxon>Umbridae</taxon>
        <taxon>Dallia</taxon>
    </lineage>
</organism>
<dbReference type="EMBL" id="CM055739">
    <property type="protein sequence ID" value="KAJ8003839.1"/>
    <property type="molecule type" value="Genomic_DNA"/>
</dbReference>
<keyword evidence="2" id="KW-1185">Reference proteome</keyword>
<gene>
    <name evidence="1" type="ORF">DPEC_G00152570</name>
</gene>
<evidence type="ECO:0000313" key="1">
    <source>
        <dbReference type="EMBL" id="KAJ8003839.1"/>
    </source>
</evidence>